<dbReference type="InterPro" id="IPR018552">
    <property type="entry name" value="CENP-X"/>
</dbReference>
<accession>A0A8B7YLX1</accession>
<dbReference type="GO" id="GO:0000712">
    <property type="term" value="P:resolution of meiotic recombination intermediates"/>
    <property type="evidence" value="ECO:0007669"/>
    <property type="project" value="TreeGrafter"/>
</dbReference>
<keyword evidence="9" id="KW-1185">Reference proteome</keyword>
<dbReference type="RefSeq" id="XP_022092476.1">
    <property type="nucleotide sequence ID" value="XM_022236784.1"/>
</dbReference>
<evidence type="ECO:0000256" key="6">
    <source>
        <dbReference type="ARBA" id="ARBA00023204"/>
    </source>
</evidence>
<protein>
    <recommendedName>
        <fullName evidence="3">Centromere protein X</fullName>
    </recommendedName>
</protein>
<dbReference type="GO" id="GO:0031297">
    <property type="term" value="P:replication fork processing"/>
    <property type="evidence" value="ECO:0007669"/>
    <property type="project" value="TreeGrafter"/>
</dbReference>
<dbReference type="GO" id="GO:0006281">
    <property type="term" value="P:DNA repair"/>
    <property type="evidence" value="ECO:0007669"/>
    <property type="project" value="UniProtKB-KW"/>
</dbReference>
<evidence type="ECO:0000256" key="7">
    <source>
        <dbReference type="ARBA" id="ARBA00023242"/>
    </source>
</evidence>
<reference evidence="10" key="1">
    <citation type="submission" date="2025-08" db="UniProtKB">
        <authorList>
            <consortium name="RefSeq"/>
        </authorList>
    </citation>
    <scope>IDENTIFICATION</scope>
</reference>
<evidence type="ECO:0000256" key="5">
    <source>
        <dbReference type="ARBA" id="ARBA00023125"/>
    </source>
</evidence>
<dbReference type="Gene3D" id="1.20.5.4980">
    <property type="match status" value="1"/>
</dbReference>
<evidence type="ECO:0000256" key="1">
    <source>
        <dbReference type="ARBA" id="ARBA00004123"/>
    </source>
</evidence>
<dbReference type="Gene3D" id="6.10.130.30">
    <property type="match status" value="1"/>
</dbReference>
<dbReference type="PANTHER" id="PTHR28680:SF1">
    <property type="entry name" value="CENTROMERE PROTEIN X"/>
    <property type="match status" value="1"/>
</dbReference>
<dbReference type="Pfam" id="PF09415">
    <property type="entry name" value="CENP-X"/>
    <property type="match status" value="1"/>
</dbReference>
<dbReference type="AlphaFoldDB" id="A0A8B7YLX1"/>
<dbReference type="OrthoDB" id="2500381at2759"/>
<evidence type="ECO:0000313" key="10">
    <source>
        <dbReference type="RefSeq" id="XP_022092476.1"/>
    </source>
</evidence>
<dbReference type="GO" id="GO:0051382">
    <property type="term" value="P:kinetochore assembly"/>
    <property type="evidence" value="ECO:0007669"/>
    <property type="project" value="InterPro"/>
</dbReference>
<evidence type="ECO:0000256" key="2">
    <source>
        <dbReference type="ARBA" id="ARBA00009359"/>
    </source>
</evidence>
<dbReference type="GO" id="GO:0046982">
    <property type="term" value="F:protein heterodimerization activity"/>
    <property type="evidence" value="ECO:0007669"/>
    <property type="project" value="InterPro"/>
</dbReference>
<dbReference type="SUPFAM" id="SSF47113">
    <property type="entry name" value="Histone-fold"/>
    <property type="match status" value="1"/>
</dbReference>
<name>A0A8B7YLX1_ACAPL</name>
<sequence>MADDRSGASFKVETVQKLLQSTFQDDKTKISKDALRLMVEMLRVFAAEGAARAAQQAKSESSTIVEPRHFEKVLPQLLLDF</sequence>
<dbReference type="GO" id="GO:0043240">
    <property type="term" value="C:Fanconi anaemia nuclear complex"/>
    <property type="evidence" value="ECO:0007669"/>
    <property type="project" value="TreeGrafter"/>
</dbReference>
<keyword evidence="7" id="KW-0539">Nucleus</keyword>
<comment type="subunit">
    <text evidence="8">Heterodimer with CENPX, sometimes called MHF; this interaction stabilizes both partners. MHF heterodimers can assemble to form tetrameric structures. MHF also coassemble with CENPT-CENPW heterodimers at centromeres to form the tetrameric CENP-T-W-S-X complex. Forms a discrete complex with FANCM and CENPX, called FANCM-MHF; this interaction, probably mediated by direct binding between CENPS and FANCM, leads to synergistic activation of double-stranded DNA binding and strongly stimulates FANCM-mediated DNA remodeling. Recruited by FANCM to the Fanconi anemia (FA) core complex, which consists of CENPS, CENPX, FANCA, FANCB, FANCC, FANCE, FANCF, FANCG, FANCL, FANCM, FAAP24 and FAAP100. The FA core complex associates with Bloom syndrome (BLM) complex, which consists of at least BLM, DNA topoisomerase 3-alpha (TOP3A), RMI1/BLAP75, RPA1/RPA70 and RPA2/RPA32. The super complex between FA and BLM is called BRAFT.</text>
</comment>
<proteinExistence type="inferred from homology"/>
<evidence type="ECO:0000256" key="3">
    <source>
        <dbReference type="ARBA" id="ARBA00016388"/>
    </source>
</evidence>
<dbReference type="OMA" id="FKAKTIQ"/>
<dbReference type="Proteomes" id="UP000694845">
    <property type="component" value="Unplaced"/>
</dbReference>
<dbReference type="PANTHER" id="PTHR28680">
    <property type="entry name" value="CENTROMERE PROTEIN X"/>
    <property type="match status" value="1"/>
</dbReference>
<comment type="subcellular location">
    <subcellularLocation>
        <location evidence="1">Nucleus</location>
    </subcellularLocation>
</comment>
<dbReference type="GO" id="GO:0071821">
    <property type="term" value="C:FANCM-MHF complex"/>
    <property type="evidence" value="ECO:0007669"/>
    <property type="project" value="TreeGrafter"/>
</dbReference>
<dbReference type="CDD" id="cd22921">
    <property type="entry name" value="HFD_CENP-X"/>
    <property type="match status" value="1"/>
</dbReference>
<dbReference type="KEGG" id="aplc:110980260"/>
<keyword evidence="6" id="KW-0234">DNA repair</keyword>
<dbReference type="GeneID" id="110980260"/>
<evidence type="ECO:0000313" key="9">
    <source>
        <dbReference type="Proteomes" id="UP000694845"/>
    </source>
</evidence>
<evidence type="ECO:0000256" key="4">
    <source>
        <dbReference type="ARBA" id="ARBA00022763"/>
    </source>
</evidence>
<evidence type="ECO:0000256" key="8">
    <source>
        <dbReference type="ARBA" id="ARBA00047146"/>
    </source>
</evidence>
<comment type="similarity">
    <text evidence="2">Belongs to the CENP-X/MHF2 family.</text>
</comment>
<dbReference type="GO" id="GO:0003677">
    <property type="term" value="F:DNA binding"/>
    <property type="evidence" value="ECO:0007669"/>
    <property type="project" value="UniProtKB-KW"/>
</dbReference>
<keyword evidence="5" id="KW-0238">DNA-binding</keyword>
<keyword evidence="4" id="KW-0227">DNA damage</keyword>
<organism evidence="9 10">
    <name type="scientific">Acanthaster planci</name>
    <name type="common">Crown-of-thorns starfish</name>
    <dbReference type="NCBI Taxonomy" id="133434"/>
    <lineage>
        <taxon>Eukaryota</taxon>
        <taxon>Metazoa</taxon>
        <taxon>Echinodermata</taxon>
        <taxon>Eleutherozoa</taxon>
        <taxon>Asterozoa</taxon>
        <taxon>Asteroidea</taxon>
        <taxon>Valvatacea</taxon>
        <taxon>Valvatida</taxon>
        <taxon>Acanthasteridae</taxon>
        <taxon>Acanthaster</taxon>
    </lineage>
</organism>
<gene>
    <name evidence="10" type="primary">LOC110980260</name>
</gene>
<dbReference type="InterPro" id="IPR009072">
    <property type="entry name" value="Histone-fold"/>
</dbReference>